<evidence type="ECO:0000313" key="1">
    <source>
        <dbReference type="EMBL" id="CAI2174253.1"/>
    </source>
</evidence>
<organism evidence="1 2">
    <name type="scientific">Funneliformis geosporum</name>
    <dbReference type="NCBI Taxonomy" id="1117311"/>
    <lineage>
        <taxon>Eukaryota</taxon>
        <taxon>Fungi</taxon>
        <taxon>Fungi incertae sedis</taxon>
        <taxon>Mucoromycota</taxon>
        <taxon>Glomeromycotina</taxon>
        <taxon>Glomeromycetes</taxon>
        <taxon>Glomerales</taxon>
        <taxon>Glomeraceae</taxon>
        <taxon>Funneliformis</taxon>
    </lineage>
</organism>
<comment type="caution">
    <text evidence="1">The sequence shown here is derived from an EMBL/GenBank/DDBJ whole genome shotgun (WGS) entry which is preliminary data.</text>
</comment>
<evidence type="ECO:0000313" key="2">
    <source>
        <dbReference type="Proteomes" id="UP001153678"/>
    </source>
</evidence>
<proteinExistence type="predicted"/>
<sequence length="81" mass="9217">MAIIDSIKSKIHPVLIFKSHYPNIEISKIGDYQYITSNPSGIDDDKHIFIDITTDKKLSFGEFKRDTKRFAAGLVNKVGFK</sequence>
<name>A0A9W4SN21_9GLOM</name>
<dbReference type="OrthoDB" id="2391902at2759"/>
<keyword evidence="2" id="KW-1185">Reference proteome</keyword>
<gene>
    <name evidence="1" type="ORF">FWILDA_LOCUS6497</name>
</gene>
<reference evidence="1" key="1">
    <citation type="submission" date="2022-08" db="EMBL/GenBank/DDBJ databases">
        <authorList>
            <person name="Kallberg Y."/>
            <person name="Tangrot J."/>
            <person name="Rosling A."/>
        </authorList>
    </citation>
    <scope>NUCLEOTIDE SEQUENCE</scope>
    <source>
        <strain evidence="1">Wild A</strain>
    </source>
</reference>
<dbReference type="EMBL" id="CAMKVN010001182">
    <property type="protein sequence ID" value="CAI2174253.1"/>
    <property type="molecule type" value="Genomic_DNA"/>
</dbReference>
<dbReference type="AlphaFoldDB" id="A0A9W4SN21"/>
<feature type="non-terminal residue" evidence="1">
    <location>
        <position position="81"/>
    </location>
</feature>
<protein>
    <submittedName>
        <fullName evidence="1">10452_t:CDS:1</fullName>
    </submittedName>
</protein>
<dbReference type="Proteomes" id="UP001153678">
    <property type="component" value="Unassembled WGS sequence"/>
</dbReference>
<accession>A0A9W4SN21</accession>